<name>A0ABY8NF80_9GAMM</name>
<dbReference type="Proteomes" id="UP001236500">
    <property type="component" value="Chromosome"/>
</dbReference>
<proteinExistence type="predicted"/>
<dbReference type="InterPro" id="IPR014729">
    <property type="entry name" value="Rossmann-like_a/b/a_fold"/>
</dbReference>
<keyword evidence="2" id="KW-1185">Reference proteome</keyword>
<evidence type="ECO:0000313" key="2">
    <source>
        <dbReference type="Proteomes" id="UP001236500"/>
    </source>
</evidence>
<dbReference type="RefSeq" id="WP_280320089.1">
    <property type="nucleotide sequence ID" value="NZ_CP118605.1"/>
</dbReference>
<sequence>MFDWIQGRLRRKPTSVDPRFSVDAVPLYPNRSDGGFFTGVHASQYLYKFGFIACIKGTAEPNISQLKSISGWDTSHWDDWVVAHDPKVGKVSSSVSGSQLMLIGEVFDPFLKEFDAQQIADDLCALAADESAFLERLDNLSGRFLILVKHGREWFVYHDAFGARSIYYNAQMPGVIASHSCLLGEVTAEPVDFNTMYFMFSDAYRKRDVKYLPGLRTIYENIFYCPANHRLNVFQGRTERYWPRPESHEYIAPSKLFIQYLDGYGDYIKSAFDHELFGLTGGLDSRTLFAALAAKGMSMTPFTMYRGDQNGGNSKDIALARDIASSQGLEHVTVKIKFDQMKEQYFSESFQAIRQNTGFSRLNSPFSHTQLLDAFSQMFPGKRLSYSRGFGGEILRGFYQGRAGEISAARTEDFSRAYGVLQGSPFVRAAFQHFIDSSDFSEVQGVDLNDLFYWEHRMSGWGSQSIAETDAMATTFAGYNSRRLYKAFLRMPIEERFQRQAFKDAIRHFRPELLNFPVE</sequence>
<reference evidence="1 2" key="1">
    <citation type="submission" date="2023-02" db="EMBL/GenBank/DDBJ databases">
        <title>Description and genomic characterization of Microbulbifer bruguierae sp. nov., isolated from the sediment of mangrove plant Bruguiera sexangula.</title>
        <authorList>
            <person name="Long M."/>
        </authorList>
    </citation>
    <scope>NUCLEOTIDE SEQUENCE [LARGE SCALE GENOMIC DNA]</scope>
    <source>
        <strain evidence="1 2">H12</strain>
    </source>
</reference>
<accession>A0ABY8NF80</accession>
<protein>
    <recommendedName>
        <fullName evidence="3">Glutamine amidotransferase type-2 domain-containing protein</fullName>
    </recommendedName>
</protein>
<evidence type="ECO:0000313" key="1">
    <source>
        <dbReference type="EMBL" id="WGL16397.1"/>
    </source>
</evidence>
<evidence type="ECO:0008006" key="3">
    <source>
        <dbReference type="Google" id="ProtNLM"/>
    </source>
</evidence>
<dbReference type="Gene3D" id="3.40.50.620">
    <property type="entry name" value="HUPs"/>
    <property type="match status" value="1"/>
</dbReference>
<gene>
    <name evidence="1" type="ORF">PVT68_16730</name>
</gene>
<dbReference type="SUPFAM" id="SSF52402">
    <property type="entry name" value="Adenine nucleotide alpha hydrolases-like"/>
    <property type="match status" value="1"/>
</dbReference>
<dbReference type="EMBL" id="CP118605">
    <property type="protein sequence ID" value="WGL16397.1"/>
    <property type="molecule type" value="Genomic_DNA"/>
</dbReference>
<organism evidence="1 2">
    <name type="scientific">Microbulbifer bruguierae</name>
    <dbReference type="NCBI Taxonomy" id="3029061"/>
    <lineage>
        <taxon>Bacteria</taxon>
        <taxon>Pseudomonadati</taxon>
        <taxon>Pseudomonadota</taxon>
        <taxon>Gammaproteobacteria</taxon>
        <taxon>Cellvibrionales</taxon>
        <taxon>Microbulbiferaceae</taxon>
        <taxon>Microbulbifer</taxon>
    </lineage>
</organism>